<dbReference type="SUPFAM" id="SSF53686">
    <property type="entry name" value="Tryptophan synthase beta subunit-like PLP-dependent enzymes"/>
    <property type="match status" value="1"/>
</dbReference>
<dbReference type="InterPro" id="IPR053471">
    <property type="entry name" value="AKP_thiolase_beta"/>
</dbReference>
<dbReference type="RefSeq" id="WP_039679086.1">
    <property type="nucleotide sequence ID" value="NZ_JWHR01000064.1"/>
</dbReference>
<dbReference type="NCBIfam" id="NF040741">
    <property type="entry name" value="ornith_OrtB"/>
    <property type="match status" value="1"/>
</dbReference>
<dbReference type="OrthoDB" id="9778118at2"/>
<evidence type="ECO:0000313" key="4">
    <source>
        <dbReference type="EMBL" id="KHS57804.1"/>
    </source>
</evidence>
<feature type="domain" description="Tryptophan synthase beta chain-like PALP" evidence="3">
    <location>
        <begin position="59"/>
        <end position="365"/>
    </location>
</feature>
<dbReference type="Gene3D" id="3.40.50.1100">
    <property type="match status" value="2"/>
</dbReference>
<sequence length="477" mass="52171">MKDMSYLAVMGRKNDIMKQAVGLDYSVFEHGKIAFDYEKMMASVGYSIEDIIKIQKETKVGGTPLVELKNITALVRKYSKEGKGARIFVKDEAANASGSFKARRAAISVYHAKKMGYKGVIAATSGNYGAAVASQAAQLGLKCIIVQEVFDSKKVGQPEILEKTRKCEALGAEVIQLTVGPELFYTFLKLLEETGYFNASLYTPFGIAGVESLGYELANQMMEMEGKYPDVVVATHAGGGNLTGTARGLNLAGAKDTKIVGASVDLSGLHMASDHAFNKKSFTTGHTGFGVPFATWPDRSDVPRNAARVLRYMDRYVTVTQGEVFYVTEALAQVEGIERGPAGNTSLAAAISIAKEMDKDQIIVVQETEYTGAGKHPMPQLTFAKQNGIEVRRGNPVENIPGKNIVIPWNIGDIQSNDLDIDRLKNNFIKNAVVNNKLKEIDEEDIAYLMEEVNKDRDFVVRRLEELGVKVINKVTV</sequence>
<dbReference type="Pfam" id="PF00291">
    <property type="entry name" value="PALP"/>
    <property type="match status" value="1"/>
</dbReference>
<name>A0A0B3VYJ4_9FIRM</name>
<dbReference type="InterPro" id="IPR050214">
    <property type="entry name" value="Cys_Synth/Cystath_Beta-Synth"/>
</dbReference>
<dbReference type="CDD" id="cd00640">
    <property type="entry name" value="Trp-synth-beta_II"/>
    <property type="match status" value="1"/>
</dbReference>
<evidence type="ECO:0000259" key="3">
    <source>
        <dbReference type="Pfam" id="PF00291"/>
    </source>
</evidence>
<dbReference type="AlphaFoldDB" id="A0A0B3VYJ4"/>
<reference evidence="4 5" key="1">
    <citation type="submission" date="2014-12" db="EMBL/GenBank/DDBJ databases">
        <title>Draft genome sequence of Terrisporobacter sp. 08-306576, isolated from the blood culture of a bacteremia patient.</title>
        <authorList>
            <person name="Lund L.C."/>
            <person name="Sydenham T.V."/>
            <person name="Hogh S.V."/>
            <person name="Skov M.N."/>
            <person name="Kemp M."/>
            <person name="Justesen U.S."/>
        </authorList>
    </citation>
    <scope>NUCLEOTIDE SEQUENCE [LARGE SCALE GENOMIC DNA]</scope>
    <source>
        <strain evidence="4 5">08-306576</strain>
    </source>
</reference>
<protein>
    <submittedName>
        <fullName evidence="4">2-amino-4-ketopentanoate thiolase</fullName>
    </submittedName>
</protein>
<evidence type="ECO:0000256" key="2">
    <source>
        <dbReference type="ARBA" id="ARBA00022898"/>
    </source>
</evidence>
<dbReference type="Proteomes" id="UP000031189">
    <property type="component" value="Unassembled WGS sequence"/>
</dbReference>
<dbReference type="EMBL" id="JWHR01000064">
    <property type="protein sequence ID" value="KHS57804.1"/>
    <property type="molecule type" value="Genomic_DNA"/>
</dbReference>
<comment type="caution">
    <text evidence="4">The sequence shown here is derived from an EMBL/GenBank/DDBJ whole genome shotgun (WGS) entry which is preliminary data.</text>
</comment>
<evidence type="ECO:0000256" key="1">
    <source>
        <dbReference type="ARBA" id="ARBA00001933"/>
    </source>
</evidence>
<organism evidence="4 5">
    <name type="scientific">Terrisporobacter othiniensis</name>
    <dbReference type="NCBI Taxonomy" id="1577792"/>
    <lineage>
        <taxon>Bacteria</taxon>
        <taxon>Bacillati</taxon>
        <taxon>Bacillota</taxon>
        <taxon>Clostridia</taxon>
        <taxon>Peptostreptococcales</taxon>
        <taxon>Peptostreptococcaceae</taxon>
        <taxon>Terrisporobacter</taxon>
    </lineage>
</organism>
<keyword evidence="5" id="KW-1185">Reference proteome</keyword>
<dbReference type="PANTHER" id="PTHR10314">
    <property type="entry name" value="CYSTATHIONINE BETA-SYNTHASE"/>
    <property type="match status" value="1"/>
</dbReference>
<dbReference type="InterPro" id="IPR001926">
    <property type="entry name" value="TrpB-like_PALP"/>
</dbReference>
<evidence type="ECO:0000313" key="5">
    <source>
        <dbReference type="Proteomes" id="UP000031189"/>
    </source>
</evidence>
<proteinExistence type="predicted"/>
<keyword evidence="2" id="KW-0663">Pyridoxal phosphate</keyword>
<accession>A0A0B3VYJ4</accession>
<comment type="cofactor">
    <cofactor evidence="1">
        <name>pyridoxal 5'-phosphate</name>
        <dbReference type="ChEBI" id="CHEBI:597326"/>
    </cofactor>
</comment>
<dbReference type="FunFam" id="3.40.50.1100:FF:000051">
    <property type="entry name" value="2-amino-4-ketopentanoate thiolase beta subunit"/>
    <property type="match status" value="1"/>
</dbReference>
<dbReference type="InterPro" id="IPR036052">
    <property type="entry name" value="TrpB-like_PALP_sf"/>
</dbReference>
<dbReference type="STRING" id="1577792.QX51_06500"/>
<dbReference type="GO" id="GO:1901605">
    <property type="term" value="P:alpha-amino acid metabolic process"/>
    <property type="evidence" value="ECO:0007669"/>
    <property type="project" value="UniProtKB-ARBA"/>
</dbReference>
<gene>
    <name evidence="4" type="ORF">QX51_06500</name>
</gene>